<accession>A0ABN9VX17</accession>
<proteinExistence type="predicted"/>
<name>A0ABN9VX17_9DINO</name>
<evidence type="ECO:0000313" key="3">
    <source>
        <dbReference type="Proteomes" id="UP001189429"/>
    </source>
</evidence>
<gene>
    <name evidence="2" type="ORF">PCOR1329_LOCUS61945</name>
</gene>
<comment type="caution">
    <text evidence="2">The sequence shown here is derived from an EMBL/GenBank/DDBJ whole genome shotgun (WGS) entry which is preliminary data.</text>
</comment>
<sequence length="378" mass="42002">MPSDTPEKCLAQSLQEKLTAETLHLVRDESQRAKFFKSKGGGARPAPPDGSGMQKKYANGSGMQKKYAKGDAQAKEIVENKTYAFTMRSALGQRLNRELQNPKVKKQFNSAPDVEEWKKQWVVKQYADAVKRQRQFTTSLGELDQEWQDGRLPSHVLWDEKTINDCYTACTRCISMGYPFVAVDEQNGSVKFMWFSQEYQEKFTQRWSETETQSEKKAICDSGKAAARKTPVIKNDGEAEGPDDEPEEEDDEEEPAGGGGAPPAGSKTGKKTASEATKRLQQARRVIVGLQSVLQSSTSLQATIDEDVGEGDLESKGDDWAWARSPAVIGRIRDAHAKIDATVKSNKLWNKIMRGTELNTAKKGLTDSEIEVLCEPKA</sequence>
<organism evidence="2 3">
    <name type="scientific">Prorocentrum cordatum</name>
    <dbReference type="NCBI Taxonomy" id="2364126"/>
    <lineage>
        <taxon>Eukaryota</taxon>
        <taxon>Sar</taxon>
        <taxon>Alveolata</taxon>
        <taxon>Dinophyceae</taxon>
        <taxon>Prorocentrales</taxon>
        <taxon>Prorocentraceae</taxon>
        <taxon>Prorocentrum</taxon>
    </lineage>
</organism>
<feature type="region of interest" description="Disordered" evidence="1">
    <location>
        <begin position="33"/>
        <end position="64"/>
    </location>
</feature>
<dbReference type="EMBL" id="CAUYUJ010017807">
    <property type="protein sequence ID" value="CAK0878066.1"/>
    <property type="molecule type" value="Genomic_DNA"/>
</dbReference>
<feature type="compositionally biased region" description="Acidic residues" evidence="1">
    <location>
        <begin position="238"/>
        <end position="255"/>
    </location>
</feature>
<evidence type="ECO:0000313" key="2">
    <source>
        <dbReference type="EMBL" id="CAK0878066.1"/>
    </source>
</evidence>
<feature type="region of interest" description="Disordered" evidence="1">
    <location>
        <begin position="206"/>
        <end position="278"/>
    </location>
</feature>
<dbReference type="Proteomes" id="UP001189429">
    <property type="component" value="Unassembled WGS sequence"/>
</dbReference>
<reference evidence="2" key="1">
    <citation type="submission" date="2023-10" db="EMBL/GenBank/DDBJ databases">
        <authorList>
            <person name="Chen Y."/>
            <person name="Shah S."/>
            <person name="Dougan E. K."/>
            <person name="Thang M."/>
            <person name="Chan C."/>
        </authorList>
    </citation>
    <scope>NUCLEOTIDE SEQUENCE [LARGE SCALE GENOMIC DNA]</scope>
</reference>
<evidence type="ECO:0000256" key="1">
    <source>
        <dbReference type="SAM" id="MobiDB-lite"/>
    </source>
</evidence>
<feature type="non-terminal residue" evidence="2">
    <location>
        <position position="378"/>
    </location>
</feature>
<keyword evidence="3" id="KW-1185">Reference proteome</keyword>
<protein>
    <submittedName>
        <fullName evidence="2">Uncharacterized protein</fullName>
    </submittedName>
</protein>